<dbReference type="Pfam" id="PF19706">
    <property type="entry name" value="DUF6203"/>
    <property type="match status" value="1"/>
</dbReference>
<evidence type="ECO:0000256" key="2">
    <source>
        <dbReference type="SAM" id="Phobius"/>
    </source>
</evidence>
<feature type="region of interest" description="Disordered" evidence="1">
    <location>
        <begin position="39"/>
        <end position="59"/>
    </location>
</feature>
<dbReference type="RefSeq" id="WP_203879737.1">
    <property type="nucleotide sequence ID" value="NZ_BOOK01000070.1"/>
</dbReference>
<feature type="transmembrane region" description="Helical" evidence="2">
    <location>
        <begin position="12"/>
        <end position="30"/>
    </location>
</feature>
<dbReference type="Proteomes" id="UP000634476">
    <property type="component" value="Unassembled WGS sequence"/>
</dbReference>
<dbReference type="AlphaFoldDB" id="A0A8J3T7H9"/>
<name>A0A8J3T7H9_9ACTN</name>
<keyword evidence="2" id="KW-1133">Transmembrane helix</keyword>
<comment type="caution">
    <text evidence="3">The sequence shown here is derived from an EMBL/GenBank/DDBJ whole genome shotgun (WGS) entry which is preliminary data.</text>
</comment>
<evidence type="ECO:0000256" key="1">
    <source>
        <dbReference type="SAM" id="MobiDB-lite"/>
    </source>
</evidence>
<keyword evidence="4" id="KW-1185">Reference proteome</keyword>
<keyword evidence="2" id="KW-0472">Membrane</keyword>
<keyword evidence="2" id="KW-0812">Transmembrane</keyword>
<dbReference type="InterPro" id="IPR045777">
    <property type="entry name" value="DUF6203"/>
</dbReference>
<gene>
    <name evidence="3" type="ORF">Pta02_75460</name>
</gene>
<reference evidence="3" key="1">
    <citation type="submission" date="2021-01" db="EMBL/GenBank/DDBJ databases">
        <title>Whole genome shotgun sequence of Planobispora takensis NBRC 109077.</title>
        <authorList>
            <person name="Komaki H."/>
            <person name="Tamura T."/>
        </authorList>
    </citation>
    <scope>NUCLEOTIDE SEQUENCE</scope>
    <source>
        <strain evidence="3">NBRC 109077</strain>
    </source>
</reference>
<evidence type="ECO:0000313" key="4">
    <source>
        <dbReference type="Proteomes" id="UP000634476"/>
    </source>
</evidence>
<organism evidence="3 4">
    <name type="scientific">Planobispora takensis</name>
    <dbReference type="NCBI Taxonomy" id="1367882"/>
    <lineage>
        <taxon>Bacteria</taxon>
        <taxon>Bacillati</taxon>
        <taxon>Actinomycetota</taxon>
        <taxon>Actinomycetes</taxon>
        <taxon>Streptosporangiales</taxon>
        <taxon>Streptosporangiaceae</taxon>
        <taxon>Planobispora</taxon>
    </lineage>
</organism>
<protein>
    <submittedName>
        <fullName evidence="3">Uncharacterized protein</fullName>
    </submittedName>
</protein>
<accession>A0A8J3T7H9</accession>
<evidence type="ECO:0000313" key="3">
    <source>
        <dbReference type="EMBL" id="GII05538.1"/>
    </source>
</evidence>
<dbReference type="EMBL" id="BOOK01000070">
    <property type="protein sequence ID" value="GII05538.1"/>
    <property type="molecule type" value="Genomic_DNA"/>
</dbReference>
<sequence length="59" mass="6912">MNKFLKLMATRWLARTPFGMAVLGAGWLLGRRRKRRARQAREAQALRQMSSGRRSRVRV</sequence>
<proteinExistence type="predicted"/>